<dbReference type="OrthoDB" id="62528at2759"/>
<dbReference type="GeneID" id="94168014"/>
<accession>A0A836GLI4</accession>
<dbReference type="EMBL" id="JAFHKP010000036">
    <property type="protein sequence ID" value="KAG5466008.1"/>
    <property type="molecule type" value="Genomic_DNA"/>
</dbReference>
<dbReference type="InterPro" id="IPR052634">
    <property type="entry name" value="Sperm_flagellar-bone_growth"/>
</dbReference>
<feature type="region of interest" description="Disordered" evidence="1">
    <location>
        <begin position="1"/>
        <end position="29"/>
    </location>
</feature>
<evidence type="ECO:0008006" key="4">
    <source>
        <dbReference type="Google" id="ProtNLM"/>
    </source>
</evidence>
<dbReference type="PANTHER" id="PTHR14919:SF0">
    <property type="entry name" value="SPERM FLAGELLAR PROTEIN 2"/>
    <property type="match status" value="1"/>
</dbReference>
<comment type="caution">
    <text evidence="2">The sequence shown here is derived from an EMBL/GenBank/DDBJ whole genome shotgun (WGS) entry which is preliminary data.</text>
</comment>
<evidence type="ECO:0000313" key="3">
    <source>
        <dbReference type="Proteomes" id="UP000674179"/>
    </source>
</evidence>
<keyword evidence="3" id="KW-1185">Reference proteome</keyword>
<feature type="compositionally biased region" description="Low complexity" evidence="1">
    <location>
        <begin position="850"/>
        <end position="862"/>
    </location>
</feature>
<dbReference type="PANTHER" id="PTHR14919">
    <property type="entry name" value="KPL2-RELATED"/>
    <property type="match status" value="1"/>
</dbReference>
<dbReference type="InterPro" id="IPR027417">
    <property type="entry name" value="P-loop_NTPase"/>
</dbReference>
<dbReference type="RefSeq" id="XP_067688607.1">
    <property type="nucleotide sequence ID" value="XM_067832504.1"/>
</dbReference>
<dbReference type="Gene3D" id="3.40.50.300">
    <property type="entry name" value="P-loop containing nucleotide triphosphate hydrolases"/>
    <property type="match status" value="1"/>
</dbReference>
<sequence>MRPMNVEDAYRASIARSRKEDHDSRGRRRKLRNECQDGLVKTRIAQACSCFLSDVRHSISRRSTSEASLMATLRSTAACWSEVCERAIDRQLDIESAKEHKLLRDDAFLERTHQREMEVQRSLQESDQVRWADLNARYAAQLLADRDEAVCATLEDMMERTEQCVSGLESDHLHRAGTTLLKAFSVNATLWRRASADDIAASATREAFHHIFHGSPYALSSPAFSALLEFCYRQYRITPPLAQVLRLCSVPILVVDGPKYSGKSLLASFLKSKYRLLCISDEMLVQRAMHTAACVDAMEKEEEGVGDWAALGRCVQKTLSDGGAVGAQLMTDLLCLQLAELRNSRETLPYDAILLEGVARSVDAYKAMAQRLSCQLLHPHLRVAQRWALSAKAVVSDGGAADGVAVTEELPPLLRLPDYLSSEYEPPMKQEPKARPLKKVDLAALPPAELPEVEDTQSAQEVERVFVAQAERELASLPTVLSGVLHISCTPEEVFHRFAGLRTDSETGERYHLTYSPPPRERLPYMVPLGRHDASSVELHEAVFHHLEGWSATRRWLAKQSEGHTFARVYELAGDGSVNEVQEEALEAVNQIISNFRISRQLLDERDDSAARLRELEAAWQSQKAAREAERLRLLELYTEKGAPIPAALHANEMKASDSFATTLSSAAASVILQALAKFTDLYEGDYAGAWRSMTQLVQLFLGYYTGVESQMALYWKRPDDKQAILHRFQRCFDSLPASMRVPPACKAELHLSLDALDGALHRCITLRDSEAKGLLDTLTSPANFMGGWQMHVCQEFNRLLQAEMDRYIFALQMFSFFLGALIGEPLGFDDVELDIPPGAMNTPDRPTQSSSAFSDALSSSSMGGKSVKEKRAATAKKGHKTTEDQSERIAEDQLAELVQGALNGFTSIMDKLKAVLDVQGKAPKRAVGSISGGHSITSNSPAAPPSIFAIATAKFYGLMEAEKSAATSRVAAIHACGRMLLKEAEAHAKKMRARMEASILDAMRREGVAANTAVYVLRGCVEAEKKSPAMHLGCTTFAVLPEGLRCASQSAGSTVNAADCTPTTPAKIGTANEERHSFLTDVPLFAQLISSHLMLHPGLTVMRLLELVGQFRCVAPDYQLSRFDFLLLVEDADYAEAAAVGLDVAHMAVKSREELFSTFDPRRSGFVDWRDVAVHLLFWVSPSIAATTPAEVTSQRGIPEISLQDLLGMRASLGACGLTEEQFLDVPFFFNRYLDDVLVEAYTRILWCTFHDAASNTLQPHVLLGFLCADPQPIRGAQKAFLILSAPDAEGRVSFDEMDVLFHLKATNARQMDQPDPCSKMHLRILFGSAETRSFEDVCASPMGRKMLNQADLFRRRQFIKRK</sequence>
<dbReference type="KEGG" id="lenr:94168014"/>
<name>A0A836GLI4_LEIEN</name>
<gene>
    <name evidence="2" type="ORF">CUR178_00725</name>
</gene>
<organism evidence="2 3">
    <name type="scientific">Leishmania enriettii</name>
    <dbReference type="NCBI Taxonomy" id="5663"/>
    <lineage>
        <taxon>Eukaryota</taxon>
        <taxon>Discoba</taxon>
        <taxon>Euglenozoa</taxon>
        <taxon>Kinetoplastea</taxon>
        <taxon>Metakinetoplastina</taxon>
        <taxon>Trypanosomatida</taxon>
        <taxon>Trypanosomatidae</taxon>
        <taxon>Leishmaniinae</taxon>
        <taxon>Leishmania</taxon>
    </lineage>
</organism>
<dbReference type="Proteomes" id="UP000674179">
    <property type="component" value="Chromosome 36"/>
</dbReference>
<feature type="region of interest" description="Disordered" evidence="1">
    <location>
        <begin position="838"/>
        <end position="889"/>
    </location>
</feature>
<proteinExistence type="predicted"/>
<evidence type="ECO:0000313" key="2">
    <source>
        <dbReference type="EMBL" id="KAG5466008.1"/>
    </source>
</evidence>
<protein>
    <recommendedName>
        <fullName evidence="4">EF-hand domain-containing protein</fullName>
    </recommendedName>
</protein>
<evidence type="ECO:0000256" key="1">
    <source>
        <dbReference type="SAM" id="MobiDB-lite"/>
    </source>
</evidence>
<reference evidence="2 3" key="1">
    <citation type="submission" date="2021-02" db="EMBL/GenBank/DDBJ databases">
        <title>Leishmania (Mundinia) enrietti genome sequencing and assembly.</title>
        <authorList>
            <person name="Almutairi H."/>
            <person name="Gatherer D."/>
        </authorList>
    </citation>
    <scope>NUCLEOTIDE SEQUENCE [LARGE SCALE GENOMIC DNA]</scope>
    <source>
        <strain evidence="2">CUR178</strain>
    </source>
</reference>